<comment type="caution">
    <text evidence="3">The sequence shown here is derived from an EMBL/GenBank/DDBJ whole genome shotgun (WGS) entry which is preliminary data.</text>
</comment>
<gene>
    <name evidence="3" type="ORF">TMPK1_10840</name>
</gene>
<evidence type="ECO:0000313" key="4">
    <source>
        <dbReference type="Proteomes" id="UP000681075"/>
    </source>
</evidence>
<dbReference type="InterPro" id="IPR001345">
    <property type="entry name" value="PG/BPGM_mutase_AS"/>
</dbReference>
<dbReference type="CDD" id="cd07067">
    <property type="entry name" value="HP_PGM_like"/>
    <property type="match status" value="1"/>
</dbReference>
<evidence type="ECO:0000313" key="3">
    <source>
        <dbReference type="EMBL" id="GIL38847.1"/>
    </source>
</evidence>
<dbReference type="SMART" id="SM00855">
    <property type="entry name" value="PGAM"/>
    <property type="match status" value="1"/>
</dbReference>
<dbReference type="AlphaFoldDB" id="A0A8S8XBZ2"/>
<feature type="active site" description="Proton donor/acceptor" evidence="1">
    <location>
        <position position="84"/>
    </location>
</feature>
<dbReference type="Proteomes" id="UP000681075">
    <property type="component" value="Unassembled WGS sequence"/>
</dbReference>
<dbReference type="InterPro" id="IPR050275">
    <property type="entry name" value="PGM_Phosphatase"/>
</dbReference>
<dbReference type="SUPFAM" id="SSF53254">
    <property type="entry name" value="Phosphoglycerate mutase-like"/>
    <property type="match status" value="1"/>
</dbReference>
<sequence length="186" mass="20627">MIWLLRHGETEWNRDGRLQGRFDSPLTQRGVQQAQAMSDLLLRDLGMSPEIRLVASPRAGAIATAMIVARTLNLDLETDQRLVEITMGAWDGMTRDEIAAAHPEIDRSQADWHLGAPDCEKLSEVRARIASFLGEIDGPTIVVAHGLSGKILRGVYLGLDDAAALRLYERQDAVFLLDQGTEQELR</sequence>
<dbReference type="InterPro" id="IPR013078">
    <property type="entry name" value="His_Pase_superF_clade-1"/>
</dbReference>
<keyword evidence="4" id="KW-1185">Reference proteome</keyword>
<feature type="binding site" evidence="2">
    <location>
        <begin position="6"/>
        <end position="13"/>
    </location>
    <ligand>
        <name>substrate</name>
    </ligand>
</feature>
<dbReference type="InterPro" id="IPR029033">
    <property type="entry name" value="His_PPase_superfam"/>
</dbReference>
<dbReference type="RefSeq" id="WP_420241907.1">
    <property type="nucleotide sequence ID" value="NZ_BOPV01000001.1"/>
</dbReference>
<dbReference type="Gene3D" id="3.40.50.1240">
    <property type="entry name" value="Phosphoglycerate mutase-like"/>
    <property type="match status" value="1"/>
</dbReference>
<evidence type="ECO:0000256" key="1">
    <source>
        <dbReference type="PIRSR" id="PIRSR613078-1"/>
    </source>
</evidence>
<dbReference type="GO" id="GO:0016791">
    <property type="term" value="F:phosphatase activity"/>
    <property type="evidence" value="ECO:0007669"/>
    <property type="project" value="TreeGrafter"/>
</dbReference>
<dbReference type="PANTHER" id="PTHR48100">
    <property type="entry name" value="BROAD-SPECIFICITY PHOSPHATASE YOR283W-RELATED"/>
    <property type="match status" value="1"/>
</dbReference>
<protein>
    <submittedName>
        <fullName evidence="3">Phosphoglycerate mutase</fullName>
    </submittedName>
</protein>
<name>A0A8S8XBZ2_9PROT</name>
<organism evidence="3 4">
    <name type="scientific">Roseiterribacter gracilis</name>
    <dbReference type="NCBI Taxonomy" id="2812848"/>
    <lineage>
        <taxon>Bacteria</taxon>
        <taxon>Pseudomonadati</taxon>
        <taxon>Pseudomonadota</taxon>
        <taxon>Alphaproteobacteria</taxon>
        <taxon>Rhodospirillales</taxon>
        <taxon>Roseiterribacteraceae</taxon>
        <taxon>Roseiterribacter</taxon>
    </lineage>
</organism>
<feature type="active site" description="Tele-phosphohistidine intermediate" evidence="1">
    <location>
        <position position="7"/>
    </location>
</feature>
<dbReference type="PROSITE" id="PS00175">
    <property type="entry name" value="PG_MUTASE"/>
    <property type="match status" value="1"/>
</dbReference>
<accession>A0A8S8XBZ2</accession>
<dbReference type="EMBL" id="BOPV01000001">
    <property type="protein sequence ID" value="GIL38847.1"/>
    <property type="molecule type" value="Genomic_DNA"/>
</dbReference>
<proteinExistence type="predicted"/>
<reference evidence="3" key="1">
    <citation type="submission" date="2021-02" db="EMBL/GenBank/DDBJ databases">
        <title>Genome sequence of Rhodospirillales sp. strain TMPK1 isolated from soil.</title>
        <authorList>
            <person name="Nakai R."/>
            <person name="Kusada H."/>
            <person name="Tamaki H."/>
        </authorList>
    </citation>
    <scope>NUCLEOTIDE SEQUENCE</scope>
    <source>
        <strain evidence="3">TMPK1</strain>
    </source>
</reference>
<evidence type="ECO:0000256" key="2">
    <source>
        <dbReference type="PIRSR" id="PIRSR613078-2"/>
    </source>
</evidence>
<dbReference type="Pfam" id="PF00300">
    <property type="entry name" value="His_Phos_1"/>
    <property type="match status" value="1"/>
</dbReference>